<comment type="subcellular location">
    <subcellularLocation>
        <location evidence="2">Endoplasmic reticulum membrane</location>
        <topology evidence="2">Peripheral membrane protein</topology>
    </subcellularLocation>
</comment>
<dbReference type="EC" id="2.5.1.-" evidence="12"/>
<dbReference type="PANTHER" id="PTHR10291:SF43">
    <property type="entry name" value="DEHYDRODOLICHYL DIPHOSPHATE SYNTHASE COMPLEX SUBUNIT DHDDS"/>
    <property type="match status" value="1"/>
</dbReference>
<comment type="caution">
    <text evidence="13">The sequence shown here is derived from an EMBL/GenBank/DDBJ whole genome shotgun (WGS) entry which is preliminary data.</text>
</comment>
<keyword evidence="7" id="KW-0460">Magnesium</keyword>
<comment type="cofactor">
    <cofactor evidence="1">
        <name>Mg(2+)</name>
        <dbReference type="ChEBI" id="CHEBI:18420"/>
    </cofactor>
</comment>
<keyword evidence="6" id="KW-0256">Endoplasmic reticulum</keyword>
<dbReference type="NCBIfam" id="TIGR00055">
    <property type="entry name" value="uppS"/>
    <property type="match status" value="1"/>
</dbReference>
<keyword evidence="8" id="KW-0472">Membrane</keyword>
<comment type="subunit">
    <text evidence="11">Forms an active dehydrodolichyl diphosphate synthase complex with NUS1.</text>
</comment>
<evidence type="ECO:0000256" key="1">
    <source>
        <dbReference type="ARBA" id="ARBA00001946"/>
    </source>
</evidence>
<dbReference type="Pfam" id="PF01255">
    <property type="entry name" value="Prenyltransf"/>
    <property type="match status" value="1"/>
</dbReference>
<evidence type="ECO:0000256" key="2">
    <source>
        <dbReference type="ARBA" id="ARBA00004406"/>
    </source>
</evidence>
<evidence type="ECO:0000256" key="9">
    <source>
        <dbReference type="ARBA" id="ARBA00047353"/>
    </source>
</evidence>
<comment type="pathway">
    <text evidence="3">Protein modification; protein glycosylation.</text>
</comment>
<evidence type="ECO:0000256" key="11">
    <source>
        <dbReference type="ARBA" id="ARBA00064670"/>
    </source>
</evidence>
<comment type="catalytic activity">
    <reaction evidence="9">
        <text>n isopentenyl diphosphate + (2E,6E)-farnesyl diphosphate = a di-trans,poly-cis-polyprenyl diphosphate + n diphosphate</text>
        <dbReference type="Rhea" id="RHEA:53008"/>
        <dbReference type="Rhea" id="RHEA-COMP:19494"/>
        <dbReference type="ChEBI" id="CHEBI:33019"/>
        <dbReference type="ChEBI" id="CHEBI:128769"/>
        <dbReference type="ChEBI" id="CHEBI:136960"/>
        <dbReference type="ChEBI" id="CHEBI:175763"/>
        <dbReference type="EC" id="2.5.1.87"/>
    </reaction>
</comment>
<proteinExistence type="inferred from homology"/>
<dbReference type="FunFam" id="3.40.1180.10:FF:000002">
    <property type="entry name" value="Alkyl transferase"/>
    <property type="match status" value="1"/>
</dbReference>
<dbReference type="Gene3D" id="3.40.1180.10">
    <property type="entry name" value="Decaprenyl diphosphate synthase-like"/>
    <property type="match status" value="1"/>
</dbReference>
<dbReference type="GO" id="GO:0016094">
    <property type="term" value="P:polyprenol biosynthetic process"/>
    <property type="evidence" value="ECO:0007669"/>
    <property type="project" value="TreeGrafter"/>
</dbReference>
<dbReference type="GO" id="GO:0045547">
    <property type="term" value="F:ditrans,polycis-polyprenyl diphosphate synthase [(2E,6E)-farnesyl diphosphate specific] activity"/>
    <property type="evidence" value="ECO:0007669"/>
    <property type="project" value="UniProtKB-EC"/>
</dbReference>
<feature type="non-terminal residue" evidence="13">
    <location>
        <position position="336"/>
    </location>
</feature>
<evidence type="ECO:0000313" key="14">
    <source>
        <dbReference type="Proteomes" id="UP001497623"/>
    </source>
</evidence>
<evidence type="ECO:0000256" key="7">
    <source>
        <dbReference type="ARBA" id="ARBA00022842"/>
    </source>
</evidence>
<gene>
    <name evidence="13" type="ORF">MNOR_LOCUS12062</name>
</gene>
<reference evidence="13 14" key="1">
    <citation type="submission" date="2024-05" db="EMBL/GenBank/DDBJ databases">
        <authorList>
            <person name="Wallberg A."/>
        </authorList>
    </citation>
    <scope>NUCLEOTIDE SEQUENCE [LARGE SCALE GENOMIC DNA]</scope>
</reference>
<dbReference type="Proteomes" id="UP001497623">
    <property type="component" value="Unassembled WGS sequence"/>
</dbReference>
<keyword evidence="5 12" id="KW-0808">Transferase</keyword>
<evidence type="ECO:0000256" key="10">
    <source>
        <dbReference type="ARBA" id="ARBA00058504"/>
    </source>
</evidence>
<evidence type="ECO:0000256" key="4">
    <source>
        <dbReference type="ARBA" id="ARBA00005432"/>
    </source>
</evidence>
<dbReference type="EMBL" id="CAXKWB010006496">
    <property type="protein sequence ID" value="CAL4083042.1"/>
    <property type="molecule type" value="Genomic_DNA"/>
</dbReference>
<evidence type="ECO:0000256" key="3">
    <source>
        <dbReference type="ARBA" id="ARBA00004922"/>
    </source>
</evidence>
<keyword evidence="14" id="KW-1185">Reference proteome</keyword>
<dbReference type="GO" id="GO:1904423">
    <property type="term" value="C:dehydrodolichyl diphosphate synthase complex"/>
    <property type="evidence" value="ECO:0007669"/>
    <property type="project" value="TreeGrafter"/>
</dbReference>
<dbReference type="AlphaFoldDB" id="A0AAV2QFM7"/>
<dbReference type="PANTHER" id="PTHR10291">
    <property type="entry name" value="DEHYDRODOLICHYL DIPHOSPHATE SYNTHASE FAMILY MEMBER"/>
    <property type="match status" value="1"/>
</dbReference>
<sequence>MTWLVEQKRTWAEWVALRVLQVGPIPKHVAIIMDGNRRYARKEHKETLDGHTQGFHKLTEVLSWGLDIGIKEVTVYAFSIENFKRSKQEVDGLMKLAAQKFAMLWNTYEQEKMKEYGVCIRVIGNLDLLPAHVRMGISKAMLATKNNKRCYLNLAMAYTSREEITNAITEMSCGVEEKQILQTDVSELLLDSCLYTAGMQDPELYVRTSGEVRLSDFLLWQSGFSCMFFTKVLWPEFTIWHMFGAIFYFQRHFHTLSKAKCESEAQRQLAVEESDIECCHVLYGEKVTQEQIASYAAARKRRIEIFLHDLKDRRWEYLKINMHCVVFNVYLKQICK</sequence>
<organism evidence="13 14">
    <name type="scientific">Meganyctiphanes norvegica</name>
    <name type="common">Northern krill</name>
    <name type="synonym">Thysanopoda norvegica</name>
    <dbReference type="NCBI Taxonomy" id="48144"/>
    <lineage>
        <taxon>Eukaryota</taxon>
        <taxon>Metazoa</taxon>
        <taxon>Ecdysozoa</taxon>
        <taxon>Arthropoda</taxon>
        <taxon>Crustacea</taxon>
        <taxon>Multicrustacea</taxon>
        <taxon>Malacostraca</taxon>
        <taxon>Eumalacostraca</taxon>
        <taxon>Eucarida</taxon>
        <taxon>Euphausiacea</taxon>
        <taxon>Euphausiidae</taxon>
        <taxon>Meganyctiphanes</taxon>
    </lineage>
</organism>
<evidence type="ECO:0000256" key="8">
    <source>
        <dbReference type="ARBA" id="ARBA00023136"/>
    </source>
</evidence>
<dbReference type="HAMAP" id="MF_01139">
    <property type="entry name" value="ISPT"/>
    <property type="match status" value="1"/>
</dbReference>
<evidence type="ECO:0000256" key="5">
    <source>
        <dbReference type="ARBA" id="ARBA00022679"/>
    </source>
</evidence>
<evidence type="ECO:0000313" key="13">
    <source>
        <dbReference type="EMBL" id="CAL4083042.1"/>
    </source>
</evidence>
<dbReference type="GO" id="GO:0005789">
    <property type="term" value="C:endoplasmic reticulum membrane"/>
    <property type="evidence" value="ECO:0007669"/>
    <property type="project" value="UniProtKB-SubCell"/>
</dbReference>
<comment type="function">
    <text evidence="10">With NUS1, forms the dehydrodolichyl diphosphate synthase (DDS) complex, an essential component of the dolichol monophosphate (Dol-P) biosynthetic machinery. Adds multiple copies of isopentenyl pyrophosphate (IPP) to farnesyl pyrophosphate (FPP) to produce dehydrodolichyl diphosphate (Dedol-PP), a precursor of dolichol which is utilized as a sugar carrier in protein glycosylation in the endoplasmic reticulum (ER).</text>
</comment>
<comment type="similarity">
    <text evidence="4 12">Belongs to the UPP synthase family.</text>
</comment>
<protein>
    <recommendedName>
        <fullName evidence="12">Alkyl transferase</fullName>
        <ecNumber evidence="12">2.5.1.-</ecNumber>
    </recommendedName>
</protein>
<name>A0AAV2QFM7_MEGNR</name>
<dbReference type="CDD" id="cd00475">
    <property type="entry name" value="Cis_IPPS"/>
    <property type="match status" value="1"/>
</dbReference>
<dbReference type="InterPro" id="IPR001441">
    <property type="entry name" value="UPP_synth-like"/>
</dbReference>
<evidence type="ECO:0000256" key="12">
    <source>
        <dbReference type="RuleBase" id="RU363018"/>
    </source>
</evidence>
<dbReference type="InterPro" id="IPR036424">
    <property type="entry name" value="UPP_synth-like_sf"/>
</dbReference>
<evidence type="ECO:0000256" key="6">
    <source>
        <dbReference type="ARBA" id="ARBA00022824"/>
    </source>
</evidence>
<dbReference type="SUPFAM" id="SSF64005">
    <property type="entry name" value="Undecaprenyl diphosphate synthase"/>
    <property type="match status" value="1"/>
</dbReference>
<accession>A0AAV2QFM7</accession>